<accession>A0A1T4PI58</accession>
<dbReference type="STRING" id="142842.SAMN02745118_02167"/>
<dbReference type="OrthoDB" id="137710at2"/>
<evidence type="ECO:0000313" key="2">
    <source>
        <dbReference type="Proteomes" id="UP000190625"/>
    </source>
</evidence>
<keyword evidence="2" id="KW-1185">Reference proteome</keyword>
<sequence>MNRFFIPKLEGDYSDILMTRGIVEIVKFILQEQNIESPKIVIKNQSSFYVVESDEKIKKEYFDNLKFKSLYPLIFYNKMEQKPDYTSDIIDFTIEEEYKEWSDSKMKSNLIRQTTGIPLSNKIMNDIYAIKDYFGDVLLIILRFYSQIKLDYSILNKELDGLFEGIQINNFKKVIKYKLTYEELAKVERSLDELFNGFDNYHWSKRNKVKKFIKNNLEESETTKEIVDNIKELYNQGKIEFTTNRNALSCLLPIRVKGLNVNDLSSDSRITPSNSSESWSKLFLIIIGFYKSFILKSLSSGNRLYSVITPNQVLLDDFDMVYSSVEPNYYPAEILEKQNILYLSDFISKLLDKLPEFNFQRGRRSRRNRLKNYIEGLKNVYLVDMGQNHVIKNIYDLNVPNWIILDEEKDKGKFKEVFEEFKDLIRPIDDKNEDIKIFQELYNFLTTERVDYLLNYYYYHAILVMQRLGDDQGARIYKKRSVKFIMSKLDGGYAKILENEGFKNFAKAIRNSTLVPIYLNEKKKVKFGLLQDLRRAALNKKTLLTELSEFMADYNNENGLESFHHGHQKRANLTTKDFEDVVKLIDENDSKIIGNMLLAYGFGKDEKVKEIKEDDSNE</sequence>
<dbReference type="RefSeq" id="WP_078810616.1">
    <property type="nucleotide sequence ID" value="NZ_FUWM01000019.1"/>
</dbReference>
<gene>
    <name evidence="1" type="ORF">SAMN02745118_02167</name>
</gene>
<proteinExistence type="predicted"/>
<dbReference type="AlphaFoldDB" id="A0A1T4PI58"/>
<protein>
    <submittedName>
        <fullName evidence="1">Uncharacterized protein</fullName>
    </submittedName>
</protein>
<evidence type="ECO:0000313" key="1">
    <source>
        <dbReference type="EMBL" id="SJZ90997.1"/>
    </source>
</evidence>
<name>A0A1T4PI58_9FIRM</name>
<organism evidence="1 2">
    <name type="scientific">Selenihalanaerobacter shriftii</name>
    <dbReference type="NCBI Taxonomy" id="142842"/>
    <lineage>
        <taxon>Bacteria</taxon>
        <taxon>Bacillati</taxon>
        <taxon>Bacillota</taxon>
        <taxon>Clostridia</taxon>
        <taxon>Halanaerobiales</taxon>
        <taxon>Halobacteroidaceae</taxon>
        <taxon>Selenihalanaerobacter</taxon>
    </lineage>
</organism>
<reference evidence="2" key="1">
    <citation type="submission" date="2017-02" db="EMBL/GenBank/DDBJ databases">
        <authorList>
            <person name="Varghese N."/>
            <person name="Submissions S."/>
        </authorList>
    </citation>
    <scope>NUCLEOTIDE SEQUENCE [LARGE SCALE GENOMIC DNA]</scope>
    <source>
        <strain evidence="2">ATCC BAA-73</strain>
    </source>
</reference>
<dbReference type="Proteomes" id="UP000190625">
    <property type="component" value="Unassembled WGS sequence"/>
</dbReference>
<dbReference type="EMBL" id="FUWM01000019">
    <property type="protein sequence ID" value="SJZ90997.1"/>
    <property type="molecule type" value="Genomic_DNA"/>
</dbReference>